<reference evidence="1 2" key="1">
    <citation type="journal article" date="2016" name="Nat. Commun.">
        <title>Thousands of microbial genomes shed light on interconnected biogeochemical processes in an aquifer system.</title>
        <authorList>
            <person name="Anantharaman K."/>
            <person name="Brown C.T."/>
            <person name="Hug L.A."/>
            <person name="Sharon I."/>
            <person name="Castelle C.J."/>
            <person name="Probst A.J."/>
            <person name="Thomas B.C."/>
            <person name="Singh A."/>
            <person name="Wilkins M.J."/>
            <person name="Karaoz U."/>
            <person name="Brodie E.L."/>
            <person name="Williams K.H."/>
            <person name="Hubbard S.S."/>
            <person name="Banfield J.F."/>
        </authorList>
    </citation>
    <scope>NUCLEOTIDE SEQUENCE [LARGE SCALE GENOMIC DNA]</scope>
</reference>
<evidence type="ECO:0000313" key="2">
    <source>
        <dbReference type="Proteomes" id="UP000185891"/>
    </source>
</evidence>
<dbReference type="Proteomes" id="UP000185891">
    <property type="component" value="Unassembled WGS sequence"/>
</dbReference>
<dbReference type="EMBL" id="MFAA01000015">
    <property type="protein sequence ID" value="OGD69110.1"/>
    <property type="molecule type" value="Genomic_DNA"/>
</dbReference>
<evidence type="ECO:0000313" key="1">
    <source>
        <dbReference type="EMBL" id="OGD69110.1"/>
    </source>
</evidence>
<name>A0A1F5EP55_9BACT</name>
<comment type="caution">
    <text evidence="1">The sequence shown here is derived from an EMBL/GenBank/DDBJ whole genome shotgun (WGS) entry which is preliminary data.</text>
</comment>
<organism evidence="1 2">
    <name type="scientific">Candidatus Campbellbacteria bacterium RIFCSPHIGHO2_12_FULL_35_10</name>
    <dbReference type="NCBI Taxonomy" id="1797578"/>
    <lineage>
        <taxon>Bacteria</taxon>
        <taxon>Candidatus Campbelliibacteriota</taxon>
    </lineage>
</organism>
<dbReference type="AlphaFoldDB" id="A0A1F5EP55"/>
<sequence>MLHAGWSGSLADQGQECLRIGAVGGNKIHVVLGQNSGREDDAVRGSQTSRTLVGVGRVERDLLDLASDGNQGDAGRFDVELVAVEHDGLGVGRVGDVDLD</sequence>
<protein>
    <submittedName>
        <fullName evidence="1">Uncharacterized protein</fullName>
    </submittedName>
</protein>
<proteinExistence type="predicted"/>
<accession>A0A1F5EP55</accession>
<gene>
    <name evidence="1" type="ORF">A3E89_00500</name>
</gene>